<organism evidence="1 2">
    <name type="scientific">Nocardioides cremeus</name>
    <dbReference type="NCBI Taxonomy" id="3058044"/>
    <lineage>
        <taxon>Bacteria</taxon>
        <taxon>Bacillati</taxon>
        <taxon>Actinomycetota</taxon>
        <taxon>Actinomycetes</taxon>
        <taxon>Propionibacteriales</taxon>
        <taxon>Nocardioidaceae</taxon>
        <taxon>Nocardioides</taxon>
    </lineage>
</organism>
<dbReference type="Proteomes" id="UP001168363">
    <property type="component" value="Unassembled WGS sequence"/>
</dbReference>
<comment type="caution">
    <text evidence="1">The sequence shown here is derived from an EMBL/GenBank/DDBJ whole genome shotgun (WGS) entry which is preliminary data.</text>
</comment>
<sequence>MNQPPRPEGVDSGIVEEILRELDINELVALSYEHLIFAQVEPRPADLEAGAWQIRSPFGAPGDLSGVLTIDADGRRWHDALRPPHIP</sequence>
<keyword evidence="2" id="KW-1185">Reference proteome</keyword>
<protein>
    <submittedName>
        <fullName evidence="1">Uncharacterized protein</fullName>
    </submittedName>
</protein>
<proteinExistence type="predicted"/>
<feature type="non-terminal residue" evidence="1">
    <location>
        <position position="87"/>
    </location>
</feature>
<gene>
    <name evidence="1" type="ORF">QWJ41_21040</name>
</gene>
<dbReference type="RefSeq" id="WP_302710433.1">
    <property type="nucleotide sequence ID" value="NZ_JAULSC010000213.1"/>
</dbReference>
<dbReference type="EMBL" id="JAULSC010000213">
    <property type="protein sequence ID" value="MDO3398209.1"/>
    <property type="molecule type" value="Genomic_DNA"/>
</dbReference>
<accession>A0ABT8TW69</accession>
<evidence type="ECO:0000313" key="1">
    <source>
        <dbReference type="EMBL" id="MDO3398209.1"/>
    </source>
</evidence>
<reference evidence="1" key="1">
    <citation type="submission" date="2023-06" db="EMBL/GenBank/DDBJ databases">
        <title>Genome sequence of Nocardioides sp. SOB44.</title>
        <authorList>
            <person name="Zhang G."/>
        </authorList>
    </citation>
    <scope>NUCLEOTIDE SEQUENCE</scope>
    <source>
        <strain evidence="1">SOB44</strain>
    </source>
</reference>
<name>A0ABT8TW69_9ACTN</name>
<evidence type="ECO:0000313" key="2">
    <source>
        <dbReference type="Proteomes" id="UP001168363"/>
    </source>
</evidence>